<reference evidence="2 3" key="1">
    <citation type="submission" date="2016-10" db="EMBL/GenBank/DDBJ databases">
        <authorList>
            <person name="de Groot N.N."/>
        </authorList>
    </citation>
    <scope>NUCLEOTIDE SEQUENCE [LARGE SCALE GENOMIC DNA]</scope>
    <source>
        <strain evidence="2 3">AR32</strain>
    </source>
</reference>
<name>A0A1H5XA09_XYLRU</name>
<evidence type="ECO:0000313" key="3">
    <source>
        <dbReference type="Proteomes" id="UP000236735"/>
    </source>
</evidence>
<gene>
    <name evidence="2" type="ORF">SAMN05216354_2715</name>
</gene>
<dbReference type="AlphaFoldDB" id="A0A1H5XA09"/>
<feature type="chain" id="PRO_5009289201" evidence="1">
    <location>
        <begin position="24"/>
        <end position="245"/>
    </location>
</feature>
<proteinExistence type="predicted"/>
<evidence type="ECO:0000313" key="2">
    <source>
        <dbReference type="EMBL" id="SEG08265.1"/>
    </source>
</evidence>
<organism evidence="2 3">
    <name type="scientific">Xylanibacter ruminicola</name>
    <name type="common">Prevotella ruminicola</name>
    <dbReference type="NCBI Taxonomy" id="839"/>
    <lineage>
        <taxon>Bacteria</taxon>
        <taxon>Pseudomonadati</taxon>
        <taxon>Bacteroidota</taxon>
        <taxon>Bacteroidia</taxon>
        <taxon>Bacteroidales</taxon>
        <taxon>Prevotellaceae</taxon>
        <taxon>Xylanibacter</taxon>
    </lineage>
</organism>
<sequence length="245" mass="28191">MRQLRHIILLLCLTTLCPKAVMAQLVPRDIPTIEAYINDHKKQRSLLLARATLEESNALLHKASKVTHREYRDINLELDKYTRAFDIIDLVYSTVSTGFNVYRTYDNVSEKIGKYKTMLEDFNEKIIQRGRIESADTLLLAVNARAVANLSGECQNLYSSVCVLAAYASGQVCCTTASLMLMIDNINKSLDRIKDIVNSAYYQTWKFIQARTSYWKSEIYRSKTIRQMATEAFDRWMEAGNILDY</sequence>
<accession>A0A1H5XA09</accession>
<evidence type="ECO:0000256" key="1">
    <source>
        <dbReference type="SAM" id="SignalP"/>
    </source>
</evidence>
<feature type="signal peptide" evidence="1">
    <location>
        <begin position="1"/>
        <end position="23"/>
    </location>
</feature>
<dbReference type="Proteomes" id="UP000236735">
    <property type="component" value="Unassembled WGS sequence"/>
</dbReference>
<dbReference type="RefSeq" id="WP_258042947.1">
    <property type="nucleotide sequence ID" value="NZ_FNUV01000008.1"/>
</dbReference>
<keyword evidence="1" id="KW-0732">Signal</keyword>
<protein>
    <submittedName>
        <fullName evidence="2">Uncharacterized protein</fullName>
    </submittedName>
</protein>
<dbReference type="EMBL" id="FNUV01000008">
    <property type="protein sequence ID" value="SEG08265.1"/>
    <property type="molecule type" value="Genomic_DNA"/>
</dbReference>